<organism evidence="2 3">
    <name type="scientific">Geoanaerobacter pelophilus</name>
    <dbReference type="NCBI Taxonomy" id="60036"/>
    <lineage>
        <taxon>Bacteria</taxon>
        <taxon>Pseudomonadati</taxon>
        <taxon>Thermodesulfobacteriota</taxon>
        <taxon>Desulfuromonadia</taxon>
        <taxon>Geobacterales</taxon>
        <taxon>Geobacteraceae</taxon>
        <taxon>Geoanaerobacter</taxon>
    </lineage>
</organism>
<sequence length="206" mass="22419">MTRRRNSLKIAFLLLALIAGATGCKKEENAAPSPAKAAKPAQQVVQKQMTSAGGVVAKGVQKQPSSSKGQVKAIQQQSSSIKRVAINESQIDFSNRKDPFKPFIVQPVMPVKKGVTSANQNALPIQSFDVNKFMLAGIIAGLKENRALIVDPYRKGYVVKAGMLLGNNNGRITKISNNAVEVLEQFRDDNGILRKRTVRLVLPQKK</sequence>
<protein>
    <submittedName>
        <fullName evidence="2">Pilus assembly protein PilP</fullName>
    </submittedName>
</protein>
<gene>
    <name evidence="2" type="ORF">KI809_15100</name>
</gene>
<dbReference type="EMBL" id="JAHCVJ010000006">
    <property type="protein sequence ID" value="MBT0665635.1"/>
    <property type="molecule type" value="Genomic_DNA"/>
</dbReference>
<feature type="signal peptide" evidence="1">
    <location>
        <begin position="1"/>
        <end position="21"/>
    </location>
</feature>
<dbReference type="Gene3D" id="2.30.30.830">
    <property type="match status" value="1"/>
</dbReference>
<reference evidence="2 3" key="1">
    <citation type="submission" date="2021-05" db="EMBL/GenBank/DDBJ databases">
        <title>The draft genome of Geobacter pelophilus DSM 12255.</title>
        <authorList>
            <person name="Xu Z."/>
            <person name="Masuda Y."/>
            <person name="Itoh H."/>
            <person name="Senoo K."/>
        </authorList>
    </citation>
    <scope>NUCLEOTIDE SEQUENCE [LARGE SCALE GENOMIC DNA]</scope>
    <source>
        <strain evidence="2 3">DSM 12255</strain>
    </source>
</reference>
<feature type="chain" id="PRO_5043554326" evidence="1">
    <location>
        <begin position="22"/>
        <end position="206"/>
    </location>
</feature>
<evidence type="ECO:0000313" key="3">
    <source>
        <dbReference type="Proteomes" id="UP000811899"/>
    </source>
</evidence>
<keyword evidence="3" id="KW-1185">Reference proteome</keyword>
<dbReference type="RefSeq" id="WP_214172407.1">
    <property type="nucleotide sequence ID" value="NZ_JAHCVJ010000006.1"/>
</dbReference>
<dbReference type="Proteomes" id="UP000811899">
    <property type="component" value="Unassembled WGS sequence"/>
</dbReference>
<dbReference type="Pfam" id="PF04351">
    <property type="entry name" value="PilP"/>
    <property type="match status" value="1"/>
</dbReference>
<dbReference type="InterPro" id="IPR007446">
    <property type="entry name" value="PilP"/>
</dbReference>
<dbReference type="AlphaFoldDB" id="A0AAW4LAN7"/>
<proteinExistence type="predicted"/>
<keyword evidence="1" id="KW-0732">Signal</keyword>
<accession>A0AAW4LAN7</accession>
<name>A0AAW4LAN7_9BACT</name>
<comment type="caution">
    <text evidence="2">The sequence shown here is derived from an EMBL/GenBank/DDBJ whole genome shotgun (WGS) entry which is preliminary data.</text>
</comment>
<dbReference type="PROSITE" id="PS51257">
    <property type="entry name" value="PROKAR_LIPOPROTEIN"/>
    <property type="match status" value="1"/>
</dbReference>
<evidence type="ECO:0000256" key="1">
    <source>
        <dbReference type="SAM" id="SignalP"/>
    </source>
</evidence>
<evidence type="ECO:0000313" key="2">
    <source>
        <dbReference type="EMBL" id="MBT0665635.1"/>
    </source>
</evidence>